<evidence type="ECO:0000256" key="15">
    <source>
        <dbReference type="ARBA" id="ARBA00023326"/>
    </source>
</evidence>
<dbReference type="PANTHER" id="PTHR45708">
    <property type="entry name" value="ENDOCHITINASE"/>
    <property type="match status" value="1"/>
</dbReference>
<evidence type="ECO:0000256" key="18">
    <source>
        <dbReference type="SAM" id="SignalP"/>
    </source>
</evidence>
<dbReference type="InterPro" id="IPR050542">
    <property type="entry name" value="Glycosyl_Hydrlase18_Chitinase"/>
</dbReference>
<comment type="similarity">
    <text evidence="16">Belongs to the glycosyl hydrolase 18 family. Chitinase class III subfamily.</text>
</comment>
<proteinExistence type="inferred from homology"/>
<evidence type="ECO:0000256" key="6">
    <source>
        <dbReference type="ARBA" id="ARBA00022669"/>
    </source>
</evidence>
<dbReference type="AlphaFoldDB" id="A0A6G1L0T8"/>
<gene>
    <name evidence="20" type="ORF">EJ03DRAFT_345114</name>
</gene>
<feature type="signal peptide" evidence="18">
    <location>
        <begin position="1"/>
        <end position="20"/>
    </location>
</feature>
<dbReference type="GO" id="GO:0008843">
    <property type="term" value="F:endochitinase activity"/>
    <property type="evidence" value="ECO:0007669"/>
    <property type="project" value="UniProtKB-EC"/>
</dbReference>
<dbReference type="InterPro" id="IPR001223">
    <property type="entry name" value="Glyco_hydro18_cat"/>
</dbReference>
<dbReference type="GO" id="GO:0008061">
    <property type="term" value="F:chitin binding"/>
    <property type="evidence" value="ECO:0007669"/>
    <property type="project" value="UniProtKB-KW"/>
</dbReference>
<evidence type="ECO:0000256" key="10">
    <source>
        <dbReference type="ARBA" id="ARBA00023136"/>
    </source>
</evidence>
<dbReference type="PROSITE" id="PS51910">
    <property type="entry name" value="GH18_2"/>
    <property type="match status" value="1"/>
</dbReference>
<evidence type="ECO:0000256" key="1">
    <source>
        <dbReference type="ARBA" id="ARBA00000822"/>
    </source>
</evidence>
<evidence type="ECO:0000313" key="20">
    <source>
        <dbReference type="EMBL" id="KAF2766477.1"/>
    </source>
</evidence>
<dbReference type="GO" id="GO:0005576">
    <property type="term" value="C:extracellular region"/>
    <property type="evidence" value="ECO:0007669"/>
    <property type="project" value="TreeGrafter"/>
</dbReference>
<evidence type="ECO:0000256" key="14">
    <source>
        <dbReference type="ARBA" id="ARBA00023295"/>
    </source>
</evidence>
<keyword evidence="13" id="KW-0449">Lipoprotein</keyword>
<dbReference type="InterPro" id="IPR001579">
    <property type="entry name" value="Glyco_hydro_18_chit_AS"/>
</dbReference>
<dbReference type="PROSITE" id="PS01095">
    <property type="entry name" value="GH18_1"/>
    <property type="match status" value="1"/>
</dbReference>
<feature type="chain" id="PRO_5026190798" description="chitinase" evidence="18">
    <location>
        <begin position="21"/>
        <end position="393"/>
    </location>
</feature>
<keyword evidence="8 17" id="KW-0378">Hydrolase</keyword>
<dbReference type="Gene3D" id="3.20.20.80">
    <property type="entry name" value="Glycosidases"/>
    <property type="match status" value="1"/>
</dbReference>
<dbReference type="SUPFAM" id="SSF51445">
    <property type="entry name" value="(Trans)glycosidases"/>
    <property type="match status" value="1"/>
</dbReference>
<dbReference type="EC" id="3.2.1.14" evidence="3"/>
<keyword evidence="6" id="KW-0147">Chitin-binding</keyword>
<dbReference type="Proteomes" id="UP000799436">
    <property type="component" value="Unassembled WGS sequence"/>
</dbReference>
<dbReference type="GO" id="GO:0000272">
    <property type="term" value="P:polysaccharide catabolic process"/>
    <property type="evidence" value="ECO:0007669"/>
    <property type="project" value="UniProtKB-KW"/>
</dbReference>
<keyword evidence="12" id="KW-0119">Carbohydrate metabolism</keyword>
<feature type="domain" description="GH18" evidence="19">
    <location>
        <begin position="28"/>
        <end position="355"/>
    </location>
</feature>
<dbReference type="GO" id="GO:0005886">
    <property type="term" value="C:plasma membrane"/>
    <property type="evidence" value="ECO:0007669"/>
    <property type="project" value="UniProtKB-SubCell"/>
</dbReference>
<keyword evidence="14 17" id="KW-0326">Glycosidase</keyword>
<dbReference type="PANTHER" id="PTHR45708:SF47">
    <property type="entry name" value="ENDOCHITINASE A"/>
    <property type="match status" value="1"/>
</dbReference>
<keyword evidence="15" id="KW-0624">Polysaccharide degradation</keyword>
<evidence type="ECO:0000256" key="11">
    <source>
        <dbReference type="ARBA" id="ARBA00023180"/>
    </source>
</evidence>
<protein>
    <recommendedName>
        <fullName evidence="3">chitinase</fullName>
        <ecNumber evidence="3">3.2.1.14</ecNumber>
    </recommendedName>
</protein>
<dbReference type="OrthoDB" id="6020543at2759"/>
<comment type="subcellular location">
    <subcellularLocation>
        <location evidence="2">Cell membrane</location>
        <topology evidence="2">Lipid-anchor</topology>
        <topology evidence="2">GPI-anchor</topology>
    </subcellularLocation>
</comment>
<dbReference type="InterPro" id="IPR017853">
    <property type="entry name" value="GH"/>
</dbReference>
<evidence type="ECO:0000256" key="8">
    <source>
        <dbReference type="ARBA" id="ARBA00022801"/>
    </source>
</evidence>
<evidence type="ECO:0000256" key="4">
    <source>
        <dbReference type="ARBA" id="ARBA00022475"/>
    </source>
</evidence>
<dbReference type="GO" id="GO:0098552">
    <property type="term" value="C:side of membrane"/>
    <property type="evidence" value="ECO:0007669"/>
    <property type="project" value="UniProtKB-KW"/>
</dbReference>
<keyword evidence="9" id="KW-0146">Chitin degradation</keyword>
<evidence type="ECO:0000256" key="2">
    <source>
        <dbReference type="ARBA" id="ARBA00004609"/>
    </source>
</evidence>
<evidence type="ECO:0000256" key="9">
    <source>
        <dbReference type="ARBA" id="ARBA00023024"/>
    </source>
</evidence>
<evidence type="ECO:0000313" key="21">
    <source>
        <dbReference type="Proteomes" id="UP000799436"/>
    </source>
</evidence>
<dbReference type="GO" id="GO:0006032">
    <property type="term" value="P:chitin catabolic process"/>
    <property type="evidence" value="ECO:0007669"/>
    <property type="project" value="UniProtKB-KW"/>
</dbReference>
<evidence type="ECO:0000259" key="19">
    <source>
        <dbReference type="PROSITE" id="PS51910"/>
    </source>
</evidence>
<accession>A0A6G1L0T8</accession>
<keyword evidence="7 18" id="KW-0732">Signal</keyword>
<keyword evidence="11" id="KW-0325">Glycoprotein</keyword>
<sequence>MLSVSRSALAAAAIVHTASASFNPAFKTNVVTYWGQGANQERLIETCKNPDIDIINIGFVNSFPDESPGGYPGDNFGNACWGDVYVNEGINTTLLKTCPYIGPDVISCQQDYGKKIFLSLGGASTSAYYLDSDASGEAFADFLWGAFGPQQVDSEFPRPWGDAVVDGFDFDIESLISPAPTDSEGNTIDDYQTRGYAAMINHLHNDLYPQDESKIYYISGAPQCQIPDPHFASVLENAFFDFIWIQFYNTPGCSARDGVNHIDGQGSSDISFGTWELQRSLNPTVRYYIGLPAGPKASNEDDYYLDRADAQKLIDRFADDALFGGIMVWEATYDMNNTICGYPYSHWMKQIVTAATEGTTIDTSSSYHRHWVVASIQFARCDVQRIFSLCDAI</sequence>
<evidence type="ECO:0000256" key="5">
    <source>
        <dbReference type="ARBA" id="ARBA00022622"/>
    </source>
</evidence>
<dbReference type="EMBL" id="ML995871">
    <property type="protein sequence ID" value="KAF2766477.1"/>
    <property type="molecule type" value="Genomic_DNA"/>
</dbReference>
<organism evidence="20 21">
    <name type="scientific">Teratosphaeria nubilosa</name>
    <dbReference type="NCBI Taxonomy" id="161662"/>
    <lineage>
        <taxon>Eukaryota</taxon>
        <taxon>Fungi</taxon>
        <taxon>Dikarya</taxon>
        <taxon>Ascomycota</taxon>
        <taxon>Pezizomycotina</taxon>
        <taxon>Dothideomycetes</taxon>
        <taxon>Dothideomycetidae</taxon>
        <taxon>Mycosphaerellales</taxon>
        <taxon>Teratosphaeriaceae</taxon>
        <taxon>Teratosphaeria</taxon>
    </lineage>
</organism>
<keyword evidence="4" id="KW-1003">Cell membrane</keyword>
<evidence type="ECO:0000256" key="7">
    <source>
        <dbReference type="ARBA" id="ARBA00022729"/>
    </source>
</evidence>
<dbReference type="Pfam" id="PF00704">
    <property type="entry name" value="Glyco_hydro_18"/>
    <property type="match status" value="1"/>
</dbReference>
<name>A0A6G1L0T8_9PEZI</name>
<evidence type="ECO:0000256" key="3">
    <source>
        <dbReference type="ARBA" id="ARBA00012729"/>
    </source>
</evidence>
<evidence type="ECO:0000256" key="12">
    <source>
        <dbReference type="ARBA" id="ARBA00023277"/>
    </source>
</evidence>
<evidence type="ECO:0000256" key="16">
    <source>
        <dbReference type="ARBA" id="ARBA00025727"/>
    </source>
</evidence>
<comment type="catalytic activity">
    <reaction evidence="1">
        <text>Random endo-hydrolysis of N-acetyl-beta-D-glucosaminide (1-&gt;4)-beta-linkages in chitin and chitodextrins.</text>
        <dbReference type="EC" id="3.2.1.14"/>
    </reaction>
</comment>
<keyword evidence="21" id="KW-1185">Reference proteome</keyword>
<keyword evidence="5" id="KW-0336">GPI-anchor</keyword>
<dbReference type="InterPro" id="IPR045321">
    <property type="entry name" value="Cts1-like"/>
</dbReference>
<evidence type="ECO:0000256" key="13">
    <source>
        <dbReference type="ARBA" id="ARBA00023288"/>
    </source>
</evidence>
<reference evidence="20" key="1">
    <citation type="journal article" date="2020" name="Stud. Mycol.">
        <title>101 Dothideomycetes genomes: a test case for predicting lifestyles and emergence of pathogens.</title>
        <authorList>
            <person name="Haridas S."/>
            <person name="Albert R."/>
            <person name="Binder M."/>
            <person name="Bloem J."/>
            <person name="Labutti K."/>
            <person name="Salamov A."/>
            <person name="Andreopoulos B."/>
            <person name="Baker S."/>
            <person name="Barry K."/>
            <person name="Bills G."/>
            <person name="Bluhm B."/>
            <person name="Cannon C."/>
            <person name="Castanera R."/>
            <person name="Culley D."/>
            <person name="Daum C."/>
            <person name="Ezra D."/>
            <person name="Gonzalez J."/>
            <person name="Henrissat B."/>
            <person name="Kuo A."/>
            <person name="Liang C."/>
            <person name="Lipzen A."/>
            <person name="Lutzoni F."/>
            <person name="Magnuson J."/>
            <person name="Mondo S."/>
            <person name="Nolan M."/>
            <person name="Ohm R."/>
            <person name="Pangilinan J."/>
            <person name="Park H.-J."/>
            <person name="Ramirez L."/>
            <person name="Alfaro M."/>
            <person name="Sun H."/>
            <person name="Tritt A."/>
            <person name="Yoshinaga Y."/>
            <person name="Zwiers L.-H."/>
            <person name="Turgeon B."/>
            <person name="Goodwin S."/>
            <person name="Spatafora J."/>
            <person name="Crous P."/>
            <person name="Grigoriev I."/>
        </authorList>
    </citation>
    <scope>NUCLEOTIDE SEQUENCE</scope>
    <source>
        <strain evidence="20">CBS 116005</strain>
    </source>
</reference>
<evidence type="ECO:0000256" key="17">
    <source>
        <dbReference type="RuleBase" id="RU000489"/>
    </source>
</evidence>
<keyword evidence="10" id="KW-0472">Membrane</keyword>
<dbReference type="CDD" id="cd02877">
    <property type="entry name" value="GH18_hevamine_XipI_class_III"/>
    <property type="match status" value="1"/>
</dbReference>